<name>A0A2C6KC05_9APIC</name>
<accession>A0A2C6KC05</accession>
<gene>
    <name evidence="1" type="ORF">CSUI_007860</name>
</gene>
<dbReference type="GeneID" id="94431214"/>
<organism evidence="1 2">
    <name type="scientific">Cystoisospora suis</name>
    <dbReference type="NCBI Taxonomy" id="483139"/>
    <lineage>
        <taxon>Eukaryota</taxon>
        <taxon>Sar</taxon>
        <taxon>Alveolata</taxon>
        <taxon>Apicomplexa</taxon>
        <taxon>Conoidasida</taxon>
        <taxon>Coccidia</taxon>
        <taxon>Eucoccidiorida</taxon>
        <taxon>Eimeriorina</taxon>
        <taxon>Sarcocystidae</taxon>
        <taxon>Cystoisospora</taxon>
    </lineage>
</organism>
<dbReference type="EMBL" id="MIGC01004223">
    <property type="protein sequence ID" value="PHJ18310.1"/>
    <property type="molecule type" value="Genomic_DNA"/>
</dbReference>
<dbReference type="AlphaFoldDB" id="A0A2C6KC05"/>
<reference evidence="1 2" key="1">
    <citation type="journal article" date="2017" name="Int. J. Parasitol.">
        <title>The genome of the protozoan parasite Cystoisospora suis and a reverse vaccinology approach to identify vaccine candidates.</title>
        <authorList>
            <person name="Palmieri N."/>
            <person name="Shrestha A."/>
            <person name="Ruttkowski B."/>
            <person name="Beck T."/>
            <person name="Vogl C."/>
            <person name="Tomley F."/>
            <person name="Blake D.P."/>
            <person name="Joachim A."/>
        </authorList>
    </citation>
    <scope>NUCLEOTIDE SEQUENCE [LARGE SCALE GENOMIC DNA]</scope>
    <source>
        <strain evidence="1 2">Wien I</strain>
    </source>
</reference>
<evidence type="ECO:0000313" key="2">
    <source>
        <dbReference type="Proteomes" id="UP000221165"/>
    </source>
</evidence>
<evidence type="ECO:0000313" key="1">
    <source>
        <dbReference type="EMBL" id="PHJ18310.1"/>
    </source>
</evidence>
<dbReference type="RefSeq" id="XP_067920018.1">
    <property type="nucleotide sequence ID" value="XM_068068003.1"/>
</dbReference>
<sequence length="41" mass="4869">METLLLKCRTSLYSSTPLLLSPPLEIETKIKREIKERKMDY</sequence>
<keyword evidence="2" id="KW-1185">Reference proteome</keyword>
<dbReference type="VEuPathDB" id="ToxoDB:CSUI_007860"/>
<dbReference type="Proteomes" id="UP000221165">
    <property type="component" value="Unassembled WGS sequence"/>
</dbReference>
<protein>
    <submittedName>
        <fullName evidence="1">Uncharacterized protein</fullName>
    </submittedName>
</protein>
<proteinExistence type="predicted"/>
<comment type="caution">
    <text evidence="1">The sequence shown here is derived from an EMBL/GenBank/DDBJ whole genome shotgun (WGS) entry which is preliminary data.</text>
</comment>